<reference evidence="1 2" key="1">
    <citation type="submission" date="2024-11" db="EMBL/GenBank/DDBJ databases">
        <title>Chromosome-level genome assembly of the freshwater bivalve Anodonta woodiana.</title>
        <authorList>
            <person name="Chen X."/>
        </authorList>
    </citation>
    <scope>NUCLEOTIDE SEQUENCE [LARGE SCALE GENOMIC DNA]</scope>
    <source>
        <strain evidence="1">MN2024</strain>
        <tissue evidence="1">Gills</tissue>
    </source>
</reference>
<evidence type="ECO:0000313" key="1">
    <source>
        <dbReference type="EMBL" id="KAL3877964.1"/>
    </source>
</evidence>
<dbReference type="EMBL" id="JBJQND010000005">
    <property type="protein sequence ID" value="KAL3877964.1"/>
    <property type="molecule type" value="Genomic_DNA"/>
</dbReference>
<gene>
    <name evidence="1" type="ORF">ACJMK2_035605</name>
</gene>
<proteinExistence type="predicted"/>
<keyword evidence="2" id="KW-1185">Reference proteome</keyword>
<evidence type="ECO:0000313" key="2">
    <source>
        <dbReference type="Proteomes" id="UP001634394"/>
    </source>
</evidence>
<accession>A0ABD3WVG4</accession>
<name>A0ABD3WVG4_SINWO</name>
<comment type="caution">
    <text evidence="1">The sequence shown here is derived from an EMBL/GenBank/DDBJ whole genome shotgun (WGS) entry which is preliminary data.</text>
</comment>
<dbReference type="Proteomes" id="UP001634394">
    <property type="component" value="Unassembled WGS sequence"/>
</dbReference>
<dbReference type="AlphaFoldDB" id="A0ABD3WVG4"/>
<organism evidence="1 2">
    <name type="scientific">Sinanodonta woodiana</name>
    <name type="common">Chinese pond mussel</name>
    <name type="synonym">Anodonta woodiana</name>
    <dbReference type="NCBI Taxonomy" id="1069815"/>
    <lineage>
        <taxon>Eukaryota</taxon>
        <taxon>Metazoa</taxon>
        <taxon>Spiralia</taxon>
        <taxon>Lophotrochozoa</taxon>
        <taxon>Mollusca</taxon>
        <taxon>Bivalvia</taxon>
        <taxon>Autobranchia</taxon>
        <taxon>Heteroconchia</taxon>
        <taxon>Palaeoheterodonta</taxon>
        <taxon>Unionida</taxon>
        <taxon>Unionoidea</taxon>
        <taxon>Unionidae</taxon>
        <taxon>Unioninae</taxon>
        <taxon>Sinanodonta</taxon>
    </lineage>
</organism>
<protein>
    <submittedName>
        <fullName evidence="1">Uncharacterized protein</fullName>
    </submittedName>
</protein>
<sequence length="308" mass="34340">MTSSAHSSVTVNSVVQVRPDNTFAEDCDNAQNFTLDIGYKAFNSPSAAAGSEEQARHSMCIRTPRGYSAESLPFVETVLPQLRKNIVAGRDINLATLLIPYYAGSGVIESFDVEGVKLVKPDPHTNRALSLGEFIQACGIYKNIMCNAFPCRRKELDLYERDIVEMATRYQGNGFYKYHKKFSLDAAAYLRCNNIGVDWSIRNNTLFCNIFANSKPNACSGCSSTFHDSEFCNQRSLNSYRKETIDAYGRERVLYLGKEICNNFNGTKGVALRCRNIHVCLNCKGDHARLNRPSISKKDLMGSQKSGT</sequence>